<keyword evidence="1" id="KW-1133">Transmembrane helix</keyword>
<keyword evidence="1" id="KW-0472">Membrane</keyword>
<feature type="transmembrane region" description="Helical" evidence="1">
    <location>
        <begin position="44"/>
        <end position="62"/>
    </location>
</feature>
<protein>
    <submittedName>
        <fullName evidence="2">Uncharacterized protein</fullName>
    </submittedName>
</protein>
<evidence type="ECO:0000313" key="3">
    <source>
        <dbReference type="Proteomes" id="UP000799444"/>
    </source>
</evidence>
<organism evidence="2 3">
    <name type="scientific">Polyplosphaeria fusca</name>
    <dbReference type="NCBI Taxonomy" id="682080"/>
    <lineage>
        <taxon>Eukaryota</taxon>
        <taxon>Fungi</taxon>
        <taxon>Dikarya</taxon>
        <taxon>Ascomycota</taxon>
        <taxon>Pezizomycotina</taxon>
        <taxon>Dothideomycetes</taxon>
        <taxon>Pleosporomycetidae</taxon>
        <taxon>Pleosporales</taxon>
        <taxon>Tetraplosphaeriaceae</taxon>
        <taxon>Polyplosphaeria</taxon>
    </lineage>
</organism>
<sequence>MSARDFDYIHSDSLGEEFHKRAVEVRVVFPNGPLLDSTIRPCRYLFFFLSIFCASLLSRTGALHCSDRFHSPVKGDYRAIT</sequence>
<reference evidence="2" key="1">
    <citation type="journal article" date="2020" name="Stud. Mycol.">
        <title>101 Dothideomycetes genomes: a test case for predicting lifestyles and emergence of pathogens.</title>
        <authorList>
            <person name="Haridas S."/>
            <person name="Albert R."/>
            <person name="Binder M."/>
            <person name="Bloem J."/>
            <person name="Labutti K."/>
            <person name="Salamov A."/>
            <person name="Andreopoulos B."/>
            <person name="Baker S."/>
            <person name="Barry K."/>
            <person name="Bills G."/>
            <person name="Bluhm B."/>
            <person name="Cannon C."/>
            <person name="Castanera R."/>
            <person name="Culley D."/>
            <person name="Daum C."/>
            <person name="Ezra D."/>
            <person name="Gonzalez J."/>
            <person name="Henrissat B."/>
            <person name="Kuo A."/>
            <person name="Liang C."/>
            <person name="Lipzen A."/>
            <person name="Lutzoni F."/>
            <person name="Magnuson J."/>
            <person name="Mondo S."/>
            <person name="Nolan M."/>
            <person name="Ohm R."/>
            <person name="Pangilinan J."/>
            <person name="Park H.-J."/>
            <person name="Ramirez L."/>
            <person name="Alfaro M."/>
            <person name="Sun H."/>
            <person name="Tritt A."/>
            <person name="Yoshinaga Y."/>
            <person name="Zwiers L.-H."/>
            <person name="Turgeon B."/>
            <person name="Goodwin S."/>
            <person name="Spatafora J."/>
            <person name="Crous P."/>
            <person name="Grigoriev I."/>
        </authorList>
    </citation>
    <scope>NUCLEOTIDE SEQUENCE</scope>
    <source>
        <strain evidence="2">CBS 125425</strain>
    </source>
</reference>
<name>A0A9P4V4E6_9PLEO</name>
<dbReference type="EMBL" id="ML996128">
    <property type="protein sequence ID" value="KAF2736123.1"/>
    <property type="molecule type" value="Genomic_DNA"/>
</dbReference>
<dbReference type="AlphaFoldDB" id="A0A9P4V4E6"/>
<proteinExistence type="predicted"/>
<dbReference type="Proteomes" id="UP000799444">
    <property type="component" value="Unassembled WGS sequence"/>
</dbReference>
<evidence type="ECO:0000313" key="2">
    <source>
        <dbReference type="EMBL" id="KAF2736123.1"/>
    </source>
</evidence>
<comment type="caution">
    <text evidence="2">The sequence shown here is derived from an EMBL/GenBank/DDBJ whole genome shotgun (WGS) entry which is preliminary data.</text>
</comment>
<evidence type="ECO:0000256" key="1">
    <source>
        <dbReference type="SAM" id="Phobius"/>
    </source>
</evidence>
<keyword evidence="1" id="KW-0812">Transmembrane</keyword>
<keyword evidence="3" id="KW-1185">Reference proteome</keyword>
<accession>A0A9P4V4E6</accession>
<gene>
    <name evidence="2" type="ORF">EJ04DRAFT_174247</name>
</gene>